<proteinExistence type="inferred from homology"/>
<evidence type="ECO:0000256" key="3">
    <source>
        <dbReference type="ARBA" id="ARBA00022927"/>
    </source>
</evidence>
<dbReference type="VEuPathDB" id="AmoebaDB:EHI8A_178690"/>
<comment type="similarity">
    <text evidence="1">Belongs to the importin alpha family.</text>
</comment>
<dbReference type="PANTHER" id="PTHR23316">
    <property type="entry name" value="IMPORTIN ALPHA"/>
    <property type="match status" value="1"/>
</dbReference>
<evidence type="ECO:0000313" key="5">
    <source>
        <dbReference type="EMBL" id="GAT96585.1"/>
    </source>
</evidence>
<name>A0A5K1U209_ENTHI</name>
<dbReference type="VEuPathDB" id="AmoebaDB:EHI_154300"/>
<dbReference type="InterPro" id="IPR011989">
    <property type="entry name" value="ARM-like"/>
</dbReference>
<feature type="region of interest" description="Disordered" evidence="4">
    <location>
        <begin position="1"/>
        <end position="26"/>
    </location>
</feature>
<gene>
    <name evidence="5" type="ORF">CL6EHI_154300</name>
</gene>
<dbReference type="Gene3D" id="1.25.10.10">
    <property type="entry name" value="Leucine-rich Repeat Variant"/>
    <property type="match status" value="1"/>
</dbReference>
<evidence type="ECO:0008006" key="7">
    <source>
        <dbReference type="Google" id="ProtNLM"/>
    </source>
</evidence>
<accession>A0A5K1U209</accession>
<evidence type="ECO:0000256" key="4">
    <source>
        <dbReference type="SAM" id="MobiDB-lite"/>
    </source>
</evidence>
<reference evidence="5 6" key="1">
    <citation type="submission" date="2016-05" db="EMBL/GenBank/DDBJ databases">
        <title>First whole genome sequencing of Entamoeba histolytica HM1:IMSS-clone-6.</title>
        <authorList>
            <person name="Mukherjee Avik.K."/>
            <person name="Izumyama S."/>
            <person name="Nakada-Tsukui K."/>
            <person name="Nozaki T."/>
        </authorList>
    </citation>
    <scope>NUCLEOTIDE SEQUENCE [LARGE SCALE GENOMIC DNA]</scope>
    <source>
        <strain evidence="5 6">HM1:IMSS clone 6</strain>
    </source>
</reference>
<dbReference type="InterPro" id="IPR016024">
    <property type="entry name" value="ARM-type_fold"/>
</dbReference>
<dbReference type="Proteomes" id="UP000078387">
    <property type="component" value="Unassembled WGS sequence"/>
</dbReference>
<dbReference type="VEuPathDB" id="AmoebaDB:EHI5A_187380"/>
<comment type="caution">
    <text evidence="5">The sequence shown here is derived from an EMBL/GenBank/DDBJ whole genome shotgun (WGS) entry which is preliminary data.</text>
</comment>
<dbReference type="AlphaFoldDB" id="A0A5K1U209"/>
<dbReference type="SUPFAM" id="SSF48371">
    <property type="entry name" value="ARM repeat"/>
    <property type="match status" value="1"/>
</dbReference>
<evidence type="ECO:0000313" key="6">
    <source>
        <dbReference type="Proteomes" id="UP000078387"/>
    </source>
</evidence>
<evidence type="ECO:0000256" key="2">
    <source>
        <dbReference type="ARBA" id="ARBA00022448"/>
    </source>
</evidence>
<sequence length="487" mass="55703">MSFRHFGDASDVLRTKKNERSNERTNRREMFLSQKRILDEADDTIPQNTTISFETLKRYTSLASEFYGRLKQAFESQNEELINQVVSEIAKMTSTQSTCIDVFSVQVIPLLLQQTLQFFYPPFIDNIHQQDDRVFIRIAEILSDASGRTPDVIQEMMNNNLIEVINKLLNEREDVVATVLYCVGNISIYPNCASDLINSGIFGVIQHLSEYPTTSELFINASWIFSVICRSLKVECPLLIPQLSLIPKFLKSGNEQVVLDTLNCSAFLGKNQFYYDYLSLLSIENFCLIILKRSIIEPLIASALAYISCYVFYSSDTTKHFEILKAILPLRNQKDPKVKKFVYLIMSNLIYYNEQDLNKFFIENNVFDIVSRIIVSTEKPQVKHEAAWVLCNGLLAFNNYQCFAQDSVCLAILSILSWESPKLVNSILRGIQYLIKDDLSSTKPIITECLIENGILDLLNVLLNSEDTNLSRSAEDVIDLLQNQVIE</sequence>
<dbReference type="OMA" id="YPNCASE"/>
<evidence type="ECO:0000256" key="1">
    <source>
        <dbReference type="ARBA" id="ARBA00010394"/>
    </source>
</evidence>
<dbReference type="FunFam" id="1.25.10.10:FF:000834">
    <property type="entry name" value="Uncharacterized protein"/>
    <property type="match status" value="1"/>
</dbReference>
<organism evidence="5 6">
    <name type="scientific">Entamoeba histolytica</name>
    <dbReference type="NCBI Taxonomy" id="5759"/>
    <lineage>
        <taxon>Eukaryota</taxon>
        <taxon>Amoebozoa</taxon>
        <taxon>Evosea</taxon>
        <taxon>Archamoebae</taxon>
        <taxon>Mastigamoebida</taxon>
        <taxon>Entamoebidae</taxon>
        <taxon>Entamoeba</taxon>
    </lineage>
</organism>
<dbReference type="VEuPathDB" id="AmoebaDB:EHI7A_158010"/>
<keyword evidence="3" id="KW-0653">Protein transport</keyword>
<protein>
    <recommendedName>
        <fullName evidence="7">Importin alpha</fullName>
    </recommendedName>
</protein>
<keyword evidence="2" id="KW-0813">Transport</keyword>
<dbReference type="GO" id="GO:0015031">
    <property type="term" value="P:protein transport"/>
    <property type="evidence" value="ECO:0007669"/>
    <property type="project" value="UniProtKB-KW"/>
</dbReference>
<dbReference type="VEuPathDB" id="AmoebaDB:KM1_247730"/>
<dbReference type="EMBL" id="BDEQ01000001">
    <property type="protein sequence ID" value="GAT96585.1"/>
    <property type="molecule type" value="Genomic_DNA"/>
</dbReference>